<keyword evidence="1" id="KW-0732">Signal</keyword>
<dbReference type="EMBL" id="MFLP01000025">
    <property type="protein sequence ID" value="OGG70064.1"/>
    <property type="molecule type" value="Genomic_DNA"/>
</dbReference>
<reference evidence="3 4" key="1">
    <citation type="journal article" date="2016" name="Nat. Commun.">
        <title>Thousands of microbial genomes shed light on interconnected biogeochemical processes in an aquifer system.</title>
        <authorList>
            <person name="Anantharaman K."/>
            <person name="Brown C.T."/>
            <person name="Hug L.A."/>
            <person name="Sharon I."/>
            <person name="Castelle C.J."/>
            <person name="Probst A.J."/>
            <person name="Thomas B.C."/>
            <person name="Singh A."/>
            <person name="Wilkins M.J."/>
            <person name="Karaoz U."/>
            <person name="Brodie E.L."/>
            <person name="Williams K.H."/>
            <person name="Hubbard S.S."/>
            <person name="Banfield J.F."/>
        </authorList>
    </citation>
    <scope>NUCLEOTIDE SEQUENCE [LARGE SCALE GENOMIC DNA]</scope>
</reference>
<dbReference type="AlphaFoldDB" id="A0A1F6E8M5"/>
<feature type="domain" description="Peptidoglycan binding-like" evidence="2">
    <location>
        <begin position="77"/>
        <end position="140"/>
    </location>
</feature>
<dbReference type="InterPro" id="IPR002477">
    <property type="entry name" value="Peptidoglycan-bd-like"/>
</dbReference>
<evidence type="ECO:0000313" key="4">
    <source>
        <dbReference type="Proteomes" id="UP000176689"/>
    </source>
</evidence>
<dbReference type="InterPro" id="IPR036365">
    <property type="entry name" value="PGBD-like_sf"/>
</dbReference>
<comment type="caution">
    <text evidence="3">The sequence shown here is derived from an EMBL/GenBank/DDBJ whole genome shotgun (WGS) entry which is preliminary data.</text>
</comment>
<dbReference type="Gene3D" id="1.10.101.10">
    <property type="entry name" value="PGBD-like superfamily/PGBD"/>
    <property type="match status" value="1"/>
</dbReference>
<feature type="signal peptide" evidence="1">
    <location>
        <begin position="1"/>
        <end position="28"/>
    </location>
</feature>
<dbReference type="SUPFAM" id="SSF47090">
    <property type="entry name" value="PGBD-like"/>
    <property type="match status" value="1"/>
</dbReference>
<sequence length="1155" mass="115711">MSKSLATKNVAAVLIGIGLVLAFSFSFATTAKADALSDLQAQVNALLAQIAALQAGSTTTTGGACFTFTTNATVGSTGGEVMEIQKFLNSHGAQIAASGAGSPGNETSYFGALTRAAVAKFQTANGISPTAGYWGALTRAKANSLCAGTTTGTTGGTAGGTVTPTGPGLTVMAAAQPANSLAPGGTSRVPFTTFTLTNNTGAAVSVTGITVQRAGLGNDAVFSGIVLVDEQGLQVGIAKTLNSNHQATVGDTFTLNAGQTKTMTVAGNMQSNTTLTSYSGQIVSISVVGVNTSVPVNGSLPITGAQQTINSTLTVGSVTTNISSLDPNSAQTKNIGDTGLKFSGLRFTAGSAEDLKLYSIRWRLNGSVSASDLANIVTVVDGTSYPTTVSSDGRYYTAVFAGGLLIAKGNAKDVYVQGDVVGTNASGRIAEFDVDKTSDAYFVGQLYGYGVAPAAGSTALSTASTHASAITASTPWFQGSTFSISGASVTTIAKATEVPAQNVAVNVPNQPLGGYVTNFTGESVSVQSAAFTIATSSGQTGYITNVSIYDENGAVVAGPVDASGVGGTLTFSDTITYPVGRHVWTLKGKLPSTYTNGGTVQLSTIPSDWTGVTGQTTGNTVTISTGTFSMNTMTVRAAALTAGLSTTPSAQTIVAGGQGVLFGNVQLDASQSGEDVRVNSVPLHVDQAFVAPGGTVTNLTTCQLSDAAGNILNYGSNVVNSFTSLNDATTTTVTTYTKTFSLNNSLTIPKGTIVTLTLKCDVGSSATALDSYRFKMFSGDTLTFTGVTSGNSTSATITSSQAGRQTIAAAGTVAVSTDSSSPSYAIGAGGATGVTVGVAKLRASNEAVNLSKVGLTLTGGTYSGASGAQDLVTTYIYNGSTLVGTATFTGNATTATSTLLSTVSLPKDVDVKLTFKADLADIGTSQPGTSGDLVKVDLLDFEGSGASSGSTVRGGTVGGMTAVSGVRIYNTFPTFAQIALTSGALSGKLIRFSVTADSHGDVGIARMTFQLATSTTGITMTSLGLYGYTDSNFSTAISGQGTSGQIGASVTATSTDSVIPISITASNSPVEVPAGQTYYFELRGSVGGVTSGNSITTTLLGDTATAALAATTSIIGNVIWSPNDTTQSVGSTVDWTSSYGVVGLPSGGLTQTVSQ</sequence>
<proteinExistence type="predicted"/>
<feature type="chain" id="PRO_5009524087" description="Peptidoglycan binding-like domain-containing protein" evidence="1">
    <location>
        <begin position="29"/>
        <end position="1155"/>
    </location>
</feature>
<evidence type="ECO:0000313" key="3">
    <source>
        <dbReference type="EMBL" id="OGG70064.1"/>
    </source>
</evidence>
<evidence type="ECO:0000256" key="1">
    <source>
        <dbReference type="SAM" id="SignalP"/>
    </source>
</evidence>
<evidence type="ECO:0000259" key="2">
    <source>
        <dbReference type="Pfam" id="PF01471"/>
    </source>
</evidence>
<dbReference type="InterPro" id="IPR036366">
    <property type="entry name" value="PGBDSf"/>
</dbReference>
<organism evidence="3 4">
    <name type="scientific">Candidatus Kaiserbacteria bacterium RIFCSPHIGHO2_12_FULL_53_13</name>
    <dbReference type="NCBI Taxonomy" id="1798502"/>
    <lineage>
        <taxon>Bacteria</taxon>
        <taxon>Candidatus Kaiseribacteriota</taxon>
    </lineage>
</organism>
<protein>
    <recommendedName>
        <fullName evidence="2">Peptidoglycan binding-like domain-containing protein</fullName>
    </recommendedName>
</protein>
<name>A0A1F6E8M5_9BACT</name>
<accession>A0A1F6E8M5</accession>
<dbReference type="Proteomes" id="UP000176689">
    <property type="component" value="Unassembled WGS sequence"/>
</dbReference>
<dbReference type="Pfam" id="PF01471">
    <property type="entry name" value="PG_binding_1"/>
    <property type="match status" value="1"/>
</dbReference>
<gene>
    <name evidence="3" type="ORF">A3F27_03295</name>
</gene>